<evidence type="ECO:0000256" key="4">
    <source>
        <dbReference type="ARBA" id="ARBA00022741"/>
    </source>
</evidence>
<keyword evidence="2" id="KW-0723">Serine/threonine-protein kinase</keyword>
<feature type="transmembrane region" description="Helical" evidence="10">
    <location>
        <begin position="391"/>
        <end position="409"/>
    </location>
</feature>
<dbReference type="EMBL" id="AGWN01000001">
    <property type="protein sequence ID" value="EPD31361.1"/>
    <property type="molecule type" value="Genomic_DNA"/>
</dbReference>
<dbReference type="EC" id="2.7.11.1" evidence="1"/>
<dbReference type="PROSITE" id="PS50011">
    <property type="entry name" value="PROTEIN_KINASE_DOM"/>
    <property type="match status" value="1"/>
</dbReference>
<keyword evidence="13" id="KW-1185">Reference proteome</keyword>
<name>A0A9W5RFA1_9ACTO</name>
<evidence type="ECO:0000313" key="12">
    <source>
        <dbReference type="EMBL" id="EPD31361.1"/>
    </source>
</evidence>
<dbReference type="SUPFAM" id="SSF56112">
    <property type="entry name" value="Protein kinase-like (PK-like)"/>
    <property type="match status" value="1"/>
</dbReference>
<dbReference type="PANTHER" id="PTHR43289:SF6">
    <property type="entry name" value="SERINE_THREONINE-PROTEIN KINASE NEKL-3"/>
    <property type="match status" value="1"/>
</dbReference>
<dbReference type="Gene3D" id="1.10.510.10">
    <property type="entry name" value="Transferase(Phosphotransferase) domain 1"/>
    <property type="match status" value="1"/>
</dbReference>
<dbReference type="InterPro" id="IPR008271">
    <property type="entry name" value="Ser/Thr_kinase_AS"/>
</dbReference>
<sequence>MSNYSGKMLGGRYKLVRQVATGGMGEVWTARDKVTGRHIAVKILKPELAGQATFLQRLRMEATNAMRIQHPNIAAVLDHGEEDGTGWIVMEYVEGRPFNEYLRGGNRIAPDQLLPILIQTAYVLQSAKDREIVHRDIKPSNIIITPEGLVKLTDFGISTTPGQATITEAGMVMGTAQYLPPEQAMGEPATHSGDLYALGVIAYEALAGKRPFMGKTQVDVAFAHVNNEVPPLPDDVPKALEQIVMSLLQKKPSDRPKDGATLAKQLSSAALALGLPTSPQPVSLPNASADALEHDRSGFTTAIPKKNPATDVAAQTRAEGAAPRKFNAKKWLSAASTAQRSDQRTGAVEPAAQKSLPAQPPRAHKPRPYSARNNTYRHAAATPYHLIIQELLVVIIVIFIVTLLVTLAFKGNTNSASPTASHGELISILADNKSTEVQAWLTTIPTA</sequence>
<protein>
    <recommendedName>
        <fullName evidence="1">non-specific serine/threonine protein kinase</fullName>
        <ecNumber evidence="1">2.7.11.1</ecNumber>
    </recommendedName>
</protein>
<evidence type="ECO:0000256" key="2">
    <source>
        <dbReference type="ARBA" id="ARBA00022527"/>
    </source>
</evidence>
<gene>
    <name evidence="12" type="ORF">HMPREF9238_01131</name>
</gene>
<dbReference type="SMART" id="SM00220">
    <property type="entry name" value="S_TKc"/>
    <property type="match status" value="1"/>
</dbReference>
<keyword evidence="10" id="KW-1133">Transmembrane helix</keyword>
<dbReference type="GO" id="GO:0004674">
    <property type="term" value="F:protein serine/threonine kinase activity"/>
    <property type="evidence" value="ECO:0007669"/>
    <property type="project" value="UniProtKB-KW"/>
</dbReference>
<feature type="region of interest" description="Disordered" evidence="9">
    <location>
        <begin position="299"/>
        <end position="320"/>
    </location>
</feature>
<evidence type="ECO:0000256" key="5">
    <source>
        <dbReference type="ARBA" id="ARBA00022777"/>
    </source>
</evidence>
<keyword evidence="5" id="KW-0418">Kinase</keyword>
<keyword evidence="10" id="KW-0472">Membrane</keyword>
<feature type="domain" description="Protein kinase" evidence="11">
    <location>
        <begin position="13"/>
        <end position="271"/>
    </location>
</feature>
<proteinExistence type="predicted"/>
<dbReference type="Proteomes" id="UP000014387">
    <property type="component" value="Unassembled WGS sequence"/>
</dbReference>
<reference evidence="12 13" key="1">
    <citation type="submission" date="2013-05" db="EMBL/GenBank/DDBJ databases">
        <title>The Genome Sequence of Actinomyces europaeus ACS-120-V-COL10B.</title>
        <authorList>
            <consortium name="The Broad Institute Genomics Platform"/>
            <person name="Earl A."/>
            <person name="Ward D."/>
            <person name="Feldgarden M."/>
            <person name="Gevers D."/>
            <person name="Saerens B."/>
            <person name="Vaneechoutte M."/>
            <person name="Walker B."/>
            <person name="Young S."/>
            <person name="Zeng Q."/>
            <person name="Gargeya S."/>
            <person name="Fitzgerald M."/>
            <person name="Haas B."/>
            <person name="Abouelleil A."/>
            <person name="Allen A.W."/>
            <person name="Alvarado L."/>
            <person name="Arachchi H.M."/>
            <person name="Berlin A.M."/>
            <person name="Chapman S.B."/>
            <person name="Gainer-Dewar J."/>
            <person name="Goldberg J."/>
            <person name="Griggs A."/>
            <person name="Gujja S."/>
            <person name="Hansen M."/>
            <person name="Howarth C."/>
            <person name="Imamovic A."/>
            <person name="Ireland A."/>
            <person name="Larimer J."/>
            <person name="McCowan C."/>
            <person name="Murphy C."/>
            <person name="Pearson M."/>
            <person name="Poon T.W."/>
            <person name="Priest M."/>
            <person name="Roberts A."/>
            <person name="Saif S."/>
            <person name="Shea T."/>
            <person name="Sisk P."/>
            <person name="Sykes S."/>
            <person name="Wortman J."/>
            <person name="Nusbaum C."/>
            <person name="Birren B."/>
        </authorList>
    </citation>
    <scope>NUCLEOTIDE SEQUENCE [LARGE SCALE GENOMIC DNA]</scope>
    <source>
        <strain evidence="12 13">ACS-120-V-Col10b</strain>
    </source>
</reference>
<comment type="catalytic activity">
    <reaction evidence="8">
        <text>L-seryl-[protein] + ATP = O-phospho-L-seryl-[protein] + ADP + H(+)</text>
        <dbReference type="Rhea" id="RHEA:17989"/>
        <dbReference type="Rhea" id="RHEA-COMP:9863"/>
        <dbReference type="Rhea" id="RHEA-COMP:11604"/>
        <dbReference type="ChEBI" id="CHEBI:15378"/>
        <dbReference type="ChEBI" id="CHEBI:29999"/>
        <dbReference type="ChEBI" id="CHEBI:30616"/>
        <dbReference type="ChEBI" id="CHEBI:83421"/>
        <dbReference type="ChEBI" id="CHEBI:456216"/>
        <dbReference type="EC" id="2.7.11.1"/>
    </reaction>
</comment>
<dbReference type="GO" id="GO:0005524">
    <property type="term" value="F:ATP binding"/>
    <property type="evidence" value="ECO:0007669"/>
    <property type="project" value="UniProtKB-KW"/>
</dbReference>
<dbReference type="RefSeq" id="WP_016444472.1">
    <property type="nucleotide sequence ID" value="NZ_KE150266.1"/>
</dbReference>
<feature type="region of interest" description="Disordered" evidence="9">
    <location>
        <begin position="332"/>
        <end position="370"/>
    </location>
</feature>
<keyword evidence="4" id="KW-0547">Nucleotide-binding</keyword>
<evidence type="ECO:0000256" key="10">
    <source>
        <dbReference type="SAM" id="Phobius"/>
    </source>
</evidence>
<dbReference type="AlphaFoldDB" id="A0A9W5RFA1"/>
<dbReference type="PANTHER" id="PTHR43289">
    <property type="entry name" value="MITOGEN-ACTIVATED PROTEIN KINASE KINASE KINASE 20-RELATED"/>
    <property type="match status" value="1"/>
</dbReference>
<dbReference type="Gene3D" id="3.30.200.20">
    <property type="entry name" value="Phosphorylase Kinase, domain 1"/>
    <property type="match status" value="1"/>
</dbReference>
<accession>A0A9W5RFA1</accession>
<comment type="caution">
    <text evidence="12">The sequence shown here is derived from an EMBL/GenBank/DDBJ whole genome shotgun (WGS) entry which is preliminary data.</text>
</comment>
<keyword evidence="10" id="KW-0812">Transmembrane</keyword>
<evidence type="ECO:0000313" key="13">
    <source>
        <dbReference type="Proteomes" id="UP000014387"/>
    </source>
</evidence>
<evidence type="ECO:0000256" key="9">
    <source>
        <dbReference type="SAM" id="MobiDB-lite"/>
    </source>
</evidence>
<evidence type="ECO:0000256" key="6">
    <source>
        <dbReference type="ARBA" id="ARBA00022840"/>
    </source>
</evidence>
<dbReference type="FunFam" id="3.30.200.20:FF:000035">
    <property type="entry name" value="Serine/threonine protein kinase Stk1"/>
    <property type="match status" value="1"/>
</dbReference>
<keyword evidence="3" id="KW-0808">Transferase</keyword>
<dbReference type="PROSITE" id="PS00108">
    <property type="entry name" value="PROTEIN_KINASE_ST"/>
    <property type="match status" value="1"/>
</dbReference>
<comment type="catalytic activity">
    <reaction evidence="7">
        <text>L-threonyl-[protein] + ATP = O-phospho-L-threonyl-[protein] + ADP + H(+)</text>
        <dbReference type="Rhea" id="RHEA:46608"/>
        <dbReference type="Rhea" id="RHEA-COMP:11060"/>
        <dbReference type="Rhea" id="RHEA-COMP:11605"/>
        <dbReference type="ChEBI" id="CHEBI:15378"/>
        <dbReference type="ChEBI" id="CHEBI:30013"/>
        <dbReference type="ChEBI" id="CHEBI:30616"/>
        <dbReference type="ChEBI" id="CHEBI:61977"/>
        <dbReference type="ChEBI" id="CHEBI:456216"/>
        <dbReference type="EC" id="2.7.11.1"/>
    </reaction>
</comment>
<evidence type="ECO:0000256" key="1">
    <source>
        <dbReference type="ARBA" id="ARBA00012513"/>
    </source>
</evidence>
<keyword evidence="6" id="KW-0067">ATP-binding</keyword>
<dbReference type="OrthoDB" id="9762169at2"/>
<evidence type="ECO:0000256" key="3">
    <source>
        <dbReference type="ARBA" id="ARBA00022679"/>
    </source>
</evidence>
<dbReference type="InterPro" id="IPR011009">
    <property type="entry name" value="Kinase-like_dom_sf"/>
</dbReference>
<evidence type="ECO:0000259" key="11">
    <source>
        <dbReference type="PROSITE" id="PS50011"/>
    </source>
</evidence>
<dbReference type="CDD" id="cd14014">
    <property type="entry name" value="STKc_PknB_like"/>
    <property type="match status" value="1"/>
</dbReference>
<dbReference type="Pfam" id="PF00069">
    <property type="entry name" value="Pkinase"/>
    <property type="match status" value="1"/>
</dbReference>
<evidence type="ECO:0000256" key="8">
    <source>
        <dbReference type="ARBA" id="ARBA00048679"/>
    </source>
</evidence>
<dbReference type="InterPro" id="IPR000719">
    <property type="entry name" value="Prot_kinase_dom"/>
</dbReference>
<organism evidence="12 13">
    <name type="scientific">Gleimia europaea ACS-120-V-Col10b</name>
    <dbReference type="NCBI Taxonomy" id="883069"/>
    <lineage>
        <taxon>Bacteria</taxon>
        <taxon>Bacillati</taxon>
        <taxon>Actinomycetota</taxon>
        <taxon>Actinomycetes</taxon>
        <taxon>Actinomycetales</taxon>
        <taxon>Actinomycetaceae</taxon>
        <taxon>Gleimia</taxon>
    </lineage>
</organism>
<evidence type="ECO:0000256" key="7">
    <source>
        <dbReference type="ARBA" id="ARBA00047899"/>
    </source>
</evidence>